<dbReference type="GO" id="GO:0008094">
    <property type="term" value="F:ATP-dependent activity, acting on DNA"/>
    <property type="evidence" value="ECO:0007669"/>
    <property type="project" value="TreeGrafter"/>
</dbReference>
<evidence type="ECO:0000256" key="3">
    <source>
        <dbReference type="ARBA" id="ARBA00022840"/>
    </source>
</evidence>
<feature type="non-terminal residue" evidence="5">
    <location>
        <position position="1"/>
    </location>
</feature>
<dbReference type="AlphaFoldDB" id="A0A067LUQ2"/>
<evidence type="ECO:0000256" key="2">
    <source>
        <dbReference type="ARBA" id="ARBA00022801"/>
    </source>
</evidence>
<keyword evidence="6" id="KW-1185">Reference proteome</keyword>
<organism evidence="5 6">
    <name type="scientific">Botryobasidium botryosum (strain FD-172 SS1)</name>
    <dbReference type="NCBI Taxonomy" id="930990"/>
    <lineage>
        <taxon>Eukaryota</taxon>
        <taxon>Fungi</taxon>
        <taxon>Dikarya</taxon>
        <taxon>Basidiomycota</taxon>
        <taxon>Agaricomycotina</taxon>
        <taxon>Agaricomycetes</taxon>
        <taxon>Cantharellales</taxon>
        <taxon>Botryobasidiaceae</taxon>
        <taxon>Botryobasidium</taxon>
    </lineage>
</organism>
<dbReference type="GO" id="GO:0005524">
    <property type="term" value="F:ATP binding"/>
    <property type="evidence" value="ECO:0007669"/>
    <property type="project" value="UniProtKB-KW"/>
</dbReference>
<dbReference type="OrthoDB" id="3270319at2759"/>
<dbReference type="CDD" id="cd18793">
    <property type="entry name" value="SF2_C_SNF"/>
    <property type="match status" value="1"/>
</dbReference>
<dbReference type="HOGENOM" id="CLU_1754019_0_0_1"/>
<feature type="non-terminal residue" evidence="5">
    <location>
        <position position="149"/>
    </location>
</feature>
<evidence type="ECO:0000259" key="4">
    <source>
        <dbReference type="PROSITE" id="PS51194"/>
    </source>
</evidence>
<dbReference type="GO" id="GO:0016787">
    <property type="term" value="F:hydrolase activity"/>
    <property type="evidence" value="ECO:0007669"/>
    <property type="project" value="UniProtKB-KW"/>
</dbReference>
<dbReference type="InterPro" id="IPR001650">
    <property type="entry name" value="Helicase_C-like"/>
</dbReference>
<keyword evidence="2" id="KW-0378">Hydrolase</keyword>
<dbReference type="InParanoid" id="A0A067LUQ2"/>
<gene>
    <name evidence="5" type="ORF">BOTBODRAFT_87105</name>
</gene>
<dbReference type="GO" id="GO:0005634">
    <property type="term" value="C:nucleus"/>
    <property type="evidence" value="ECO:0007669"/>
    <property type="project" value="TreeGrafter"/>
</dbReference>
<keyword evidence="3" id="KW-0067">ATP-binding</keyword>
<proteinExistence type="predicted"/>
<sequence length="149" mass="16804">RPDPVVGYTRPTKVIVYVHHTSCVNMLAKVLALHGFPCMTFTGDVPLWKRDALLRDFNQQRAHVSDDGRPSWVLIISSIGTTGLNVPRACVMIYMEQVWSAAEERQINGRLCRSGQTEHVFVYKPLAARTTDVIMSGMARGKDQMLRVF</sequence>
<dbReference type="SUPFAM" id="SSF52540">
    <property type="entry name" value="P-loop containing nucleoside triphosphate hydrolases"/>
    <property type="match status" value="1"/>
</dbReference>
<dbReference type="Pfam" id="PF00271">
    <property type="entry name" value="Helicase_C"/>
    <property type="match status" value="1"/>
</dbReference>
<dbReference type="GO" id="GO:0006281">
    <property type="term" value="P:DNA repair"/>
    <property type="evidence" value="ECO:0007669"/>
    <property type="project" value="TreeGrafter"/>
</dbReference>
<dbReference type="EMBL" id="KL198165">
    <property type="protein sequence ID" value="KDQ05985.1"/>
    <property type="molecule type" value="Genomic_DNA"/>
</dbReference>
<feature type="domain" description="Helicase C-terminal" evidence="4">
    <location>
        <begin position="1"/>
        <end position="149"/>
    </location>
</feature>
<protein>
    <recommendedName>
        <fullName evidence="4">Helicase C-terminal domain-containing protein</fullName>
    </recommendedName>
</protein>
<evidence type="ECO:0000256" key="1">
    <source>
        <dbReference type="ARBA" id="ARBA00022741"/>
    </source>
</evidence>
<evidence type="ECO:0000313" key="5">
    <source>
        <dbReference type="EMBL" id="KDQ05985.1"/>
    </source>
</evidence>
<dbReference type="SMART" id="SM00490">
    <property type="entry name" value="HELICc"/>
    <property type="match status" value="1"/>
</dbReference>
<evidence type="ECO:0000313" key="6">
    <source>
        <dbReference type="Proteomes" id="UP000027195"/>
    </source>
</evidence>
<accession>A0A067LUQ2</accession>
<dbReference type="Proteomes" id="UP000027195">
    <property type="component" value="Unassembled WGS sequence"/>
</dbReference>
<dbReference type="InterPro" id="IPR049730">
    <property type="entry name" value="SNF2/RAD54-like_C"/>
</dbReference>
<name>A0A067LUQ2_BOTB1</name>
<dbReference type="InterPro" id="IPR050628">
    <property type="entry name" value="SNF2_RAD54_helicase_TF"/>
</dbReference>
<dbReference type="PROSITE" id="PS51194">
    <property type="entry name" value="HELICASE_CTER"/>
    <property type="match status" value="1"/>
</dbReference>
<reference evidence="6" key="1">
    <citation type="journal article" date="2014" name="Proc. Natl. Acad. Sci. U.S.A.">
        <title>Extensive sampling of basidiomycete genomes demonstrates inadequacy of the white-rot/brown-rot paradigm for wood decay fungi.</title>
        <authorList>
            <person name="Riley R."/>
            <person name="Salamov A.A."/>
            <person name="Brown D.W."/>
            <person name="Nagy L.G."/>
            <person name="Floudas D."/>
            <person name="Held B.W."/>
            <person name="Levasseur A."/>
            <person name="Lombard V."/>
            <person name="Morin E."/>
            <person name="Otillar R."/>
            <person name="Lindquist E.A."/>
            <person name="Sun H."/>
            <person name="LaButti K.M."/>
            <person name="Schmutz J."/>
            <person name="Jabbour D."/>
            <person name="Luo H."/>
            <person name="Baker S.E."/>
            <person name="Pisabarro A.G."/>
            <person name="Walton J.D."/>
            <person name="Blanchette R.A."/>
            <person name="Henrissat B."/>
            <person name="Martin F."/>
            <person name="Cullen D."/>
            <person name="Hibbett D.S."/>
            <person name="Grigoriev I.V."/>
        </authorList>
    </citation>
    <scope>NUCLEOTIDE SEQUENCE [LARGE SCALE GENOMIC DNA]</scope>
    <source>
        <strain evidence="6">FD-172 SS1</strain>
    </source>
</reference>
<dbReference type="InterPro" id="IPR027417">
    <property type="entry name" value="P-loop_NTPase"/>
</dbReference>
<dbReference type="Gene3D" id="3.40.50.300">
    <property type="entry name" value="P-loop containing nucleotide triphosphate hydrolases"/>
    <property type="match status" value="1"/>
</dbReference>
<keyword evidence="1" id="KW-0547">Nucleotide-binding</keyword>
<dbReference type="PANTHER" id="PTHR45626">
    <property type="entry name" value="TRANSCRIPTION TERMINATION FACTOR 2-RELATED"/>
    <property type="match status" value="1"/>
</dbReference>